<organism evidence="3">
    <name type="scientific">Anisakis simplex</name>
    <name type="common">Herring worm</name>
    <dbReference type="NCBI Taxonomy" id="6269"/>
    <lineage>
        <taxon>Eukaryota</taxon>
        <taxon>Metazoa</taxon>
        <taxon>Ecdysozoa</taxon>
        <taxon>Nematoda</taxon>
        <taxon>Chromadorea</taxon>
        <taxon>Rhabditida</taxon>
        <taxon>Spirurina</taxon>
        <taxon>Ascaridomorpha</taxon>
        <taxon>Ascaridoidea</taxon>
        <taxon>Anisakidae</taxon>
        <taxon>Anisakis</taxon>
        <taxon>Anisakis simplex complex</taxon>
    </lineage>
</organism>
<name>A0A0M3J5U2_ANISI</name>
<dbReference type="AlphaFoldDB" id="A0A0M3J5U2"/>
<gene>
    <name evidence="1" type="ORF">ASIM_LOCUS2776</name>
</gene>
<dbReference type="InterPro" id="IPR011989">
    <property type="entry name" value="ARM-like"/>
</dbReference>
<reference evidence="1 2" key="2">
    <citation type="submission" date="2018-11" db="EMBL/GenBank/DDBJ databases">
        <authorList>
            <consortium name="Pathogen Informatics"/>
        </authorList>
    </citation>
    <scope>NUCLEOTIDE SEQUENCE [LARGE SCALE GENOMIC DNA]</scope>
</reference>
<protein>
    <submittedName>
        <fullName evidence="3">Adaptin_N domain-containing protein</fullName>
    </submittedName>
</protein>
<dbReference type="InterPro" id="IPR016024">
    <property type="entry name" value="ARM-type_fold"/>
</dbReference>
<evidence type="ECO:0000313" key="1">
    <source>
        <dbReference type="EMBL" id="VDK20578.1"/>
    </source>
</evidence>
<proteinExistence type="predicted"/>
<keyword evidence="2" id="KW-1185">Reference proteome</keyword>
<dbReference type="SUPFAM" id="SSF48371">
    <property type="entry name" value="ARM repeat"/>
    <property type="match status" value="1"/>
</dbReference>
<sequence length="264" mass="29728">MQTTAGAVADFGERLPKFSARSPISLLEEALRSWEAGDRQTGSQRLREFSIEHLRVLPAESHTECASLLLRLASVGRNNENSEACLRFTLNILQSTSSIHAVWSHIYAVIIGKDEKNDSNILKRVQLDTAVLALFEEAVSNSVVSESQLEIARQVASRSLHSDDFERRIAAIHFYIAYAIKDESTKSVDELLALEKLLCDLCEDRDSRVRFAAIRGISMLSDSRKSLSFYIYSVAKMLSENTEKFVRLEALKILKDFADRQPET</sequence>
<dbReference type="WBParaSite" id="ASIM_0000292501-mRNA-1">
    <property type="protein sequence ID" value="ASIM_0000292501-mRNA-1"/>
    <property type="gene ID" value="ASIM_0000292501"/>
</dbReference>
<accession>A0A0M3J5U2</accession>
<dbReference type="EMBL" id="UYRR01003924">
    <property type="protein sequence ID" value="VDK20578.1"/>
    <property type="molecule type" value="Genomic_DNA"/>
</dbReference>
<reference evidence="3" key="1">
    <citation type="submission" date="2017-02" db="UniProtKB">
        <authorList>
            <consortium name="WormBaseParasite"/>
        </authorList>
    </citation>
    <scope>IDENTIFICATION</scope>
</reference>
<dbReference type="Proteomes" id="UP000267096">
    <property type="component" value="Unassembled WGS sequence"/>
</dbReference>
<evidence type="ECO:0000313" key="2">
    <source>
        <dbReference type="Proteomes" id="UP000267096"/>
    </source>
</evidence>
<evidence type="ECO:0000313" key="3">
    <source>
        <dbReference type="WBParaSite" id="ASIM_0000292501-mRNA-1"/>
    </source>
</evidence>
<dbReference type="Gene3D" id="1.25.10.10">
    <property type="entry name" value="Leucine-rich Repeat Variant"/>
    <property type="match status" value="1"/>
</dbReference>
<dbReference type="OrthoDB" id="18190at2759"/>